<dbReference type="Proteomes" id="UP001158048">
    <property type="component" value="Unassembled WGS sequence"/>
</dbReference>
<organism evidence="1 2">
    <name type="scientific">Pseudomonas helmanticensis</name>
    <dbReference type="NCBI Taxonomy" id="1471381"/>
    <lineage>
        <taxon>Bacteria</taxon>
        <taxon>Pseudomonadati</taxon>
        <taxon>Pseudomonadota</taxon>
        <taxon>Gammaproteobacteria</taxon>
        <taxon>Pseudomonadales</taxon>
        <taxon>Pseudomonadaceae</taxon>
        <taxon>Pseudomonas</taxon>
    </lineage>
</organism>
<comment type="caution">
    <text evidence="1">The sequence shown here is derived from an EMBL/GenBank/DDBJ whole genome shotgun (WGS) entry which is preliminary data.</text>
</comment>
<name>A0ACD2U7P8_9PSED</name>
<dbReference type="EMBL" id="FXUY01000001">
    <property type="protein sequence ID" value="SMQ26939.1"/>
    <property type="molecule type" value="Genomic_DNA"/>
</dbReference>
<sequence length="109" mass="12261">MAPSRDVPIVPAVIATHTSEPPIYVSMEFSDDYDMCGKGTWKWVAKRSWTSHGSTRTEMFEIPHDAEDAEKEDVISVIQALTRTPDGTGAKYMISRADEEPRYVAIRVE</sequence>
<evidence type="ECO:0000313" key="1">
    <source>
        <dbReference type="EMBL" id="SMQ26939.1"/>
    </source>
</evidence>
<accession>A0ACD2U7P8</accession>
<protein>
    <submittedName>
        <fullName evidence="1">Uncharacterized protein</fullName>
    </submittedName>
</protein>
<reference evidence="1" key="1">
    <citation type="submission" date="2017-05" db="EMBL/GenBank/DDBJ databases">
        <authorList>
            <person name="Varghese N."/>
            <person name="Submissions S."/>
        </authorList>
    </citation>
    <scope>NUCLEOTIDE SEQUENCE</scope>
    <source>
        <strain evidence="1">LMG 28168</strain>
    </source>
</reference>
<proteinExistence type="predicted"/>
<evidence type="ECO:0000313" key="2">
    <source>
        <dbReference type="Proteomes" id="UP001158048"/>
    </source>
</evidence>
<gene>
    <name evidence="1" type="ORF">SAMN04488483_3311</name>
</gene>
<keyword evidence="2" id="KW-1185">Reference proteome</keyword>